<dbReference type="InterPro" id="IPR013320">
    <property type="entry name" value="ConA-like_dom_sf"/>
</dbReference>
<dbReference type="SUPFAM" id="SSF49899">
    <property type="entry name" value="Concanavalin A-like lectins/glucanases"/>
    <property type="match status" value="1"/>
</dbReference>
<comment type="caution">
    <text evidence="5">The sequence shown here is derived from an EMBL/GenBank/DDBJ whole genome shotgun (WGS) entry which is preliminary data.</text>
</comment>
<dbReference type="Proteomes" id="UP000297453">
    <property type="component" value="Unassembled WGS sequence"/>
</dbReference>
<gene>
    <name evidence="5" type="ORF">EHO59_01095</name>
</gene>
<dbReference type="Pfam" id="PF13385">
    <property type="entry name" value="Laminin_G_3"/>
    <property type="match status" value="1"/>
</dbReference>
<organism evidence="5 6">
    <name type="scientific">Leptospira semungkisensis</name>
    <dbReference type="NCBI Taxonomy" id="2484985"/>
    <lineage>
        <taxon>Bacteria</taxon>
        <taxon>Pseudomonadati</taxon>
        <taxon>Spirochaetota</taxon>
        <taxon>Spirochaetia</taxon>
        <taxon>Leptospirales</taxon>
        <taxon>Leptospiraceae</taxon>
        <taxon>Leptospira</taxon>
    </lineage>
</organism>
<evidence type="ECO:0000259" key="4">
    <source>
        <dbReference type="SMART" id="SM00560"/>
    </source>
</evidence>
<keyword evidence="6" id="KW-1185">Reference proteome</keyword>
<keyword evidence="2" id="KW-1015">Disulfide bond</keyword>
<feature type="domain" description="LamG-like jellyroll fold" evidence="4">
    <location>
        <begin position="118"/>
        <end position="265"/>
    </location>
</feature>
<dbReference type="SMART" id="SM00560">
    <property type="entry name" value="LamGL"/>
    <property type="match status" value="1"/>
</dbReference>
<sequence length="270" mass="29238">MKTCLLHYRILLSFILSILFQNCGTYLYLEELNNQSKTYNSLVIDMFTITNASLIHYWPLDGDAEDKVGGLHLIASGGPVLTSDRHGLAGGAYYYPGDGQSYHASSAVGDQILAGDTSSFTVSAWVRGSFLQGSSGSTEIFIAQAGGYGMQYYSNSSAACTNAIRVFTNNGGTGDADLATSCTYGKDDAWYNVVFIWDMPHLTAQLFVNGILMKTVNPSTVSTIGSFRPWAVGGSFYIGFSDLSGALFQGSVDEVRIYNRIIAPNPFFGW</sequence>
<dbReference type="AlphaFoldDB" id="A0A4R9G5V7"/>
<feature type="transmembrane region" description="Helical" evidence="3">
    <location>
        <begin position="6"/>
        <end position="29"/>
    </location>
</feature>
<accession>A0A4R9G5V7</accession>
<keyword evidence="3" id="KW-1133">Transmembrane helix</keyword>
<evidence type="ECO:0000256" key="2">
    <source>
        <dbReference type="ARBA" id="ARBA00023157"/>
    </source>
</evidence>
<proteinExistence type="predicted"/>
<dbReference type="RefSeq" id="WP_135583925.1">
    <property type="nucleotide sequence ID" value="NZ_RQEP01000005.1"/>
</dbReference>
<dbReference type="EMBL" id="RQEP01000005">
    <property type="protein sequence ID" value="TGK06761.1"/>
    <property type="molecule type" value="Genomic_DNA"/>
</dbReference>
<dbReference type="InterPro" id="IPR006558">
    <property type="entry name" value="LamG-like"/>
</dbReference>
<evidence type="ECO:0000256" key="3">
    <source>
        <dbReference type="SAM" id="Phobius"/>
    </source>
</evidence>
<evidence type="ECO:0000256" key="1">
    <source>
        <dbReference type="ARBA" id="ARBA00022729"/>
    </source>
</evidence>
<name>A0A4R9G5V7_9LEPT</name>
<reference evidence="5" key="1">
    <citation type="journal article" date="2019" name="PLoS Negl. Trop. Dis.">
        <title>Revisiting the worldwide diversity of Leptospira species in the environment.</title>
        <authorList>
            <person name="Vincent A.T."/>
            <person name="Schiettekatte O."/>
            <person name="Bourhy P."/>
            <person name="Veyrier F.J."/>
            <person name="Picardeau M."/>
        </authorList>
    </citation>
    <scope>NUCLEOTIDE SEQUENCE [LARGE SCALE GENOMIC DNA]</scope>
    <source>
        <strain evidence="5">SSS9</strain>
    </source>
</reference>
<keyword evidence="1" id="KW-0732">Signal</keyword>
<keyword evidence="3" id="KW-0812">Transmembrane</keyword>
<evidence type="ECO:0000313" key="6">
    <source>
        <dbReference type="Proteomes" id="UP000297453"/>
    </source>
</evidence>
<protein>
    <submittedName>
        <fullName evidence="5">LamG domain-containing protein</fullName>
    </submittedName>
</protein>
<evidence type="ECO:0000313" key="5">
    <source>
        <dbReference type="EMBL" id="TGK06761.1"/>
    </source>
</evidence>
<dbReference type="Gene3D" id="2.60.120.200">
    <property type="match status" value="1"/>
</dbReference>
<dbReference type="OrthoDB" id="324838at2"/>
<keyword evidence="3" id="KW-0472">Membrane</keyword>